<evidence type="ECO:0000313" key="2">
    <source>
        <dbReference type="Proteomes" id="UP000016843"/>
    </source>
</evidence>
<gene>
    <name evidence="1" type="ORF">P872_21185</name>
</gene>
<dbReference type="AlphaFoldDB" id="U5BS88"/>
<name>U5BS88_9BACT</name>
<evidence type="ECO:0000313" key="1">
    <source>
        <dbReference type="EMBL" id="ERM80773.1"/>
    </source>
</evidence>
<keyword evidence="2" id="KW-1185">Reference proteome</keyword>
<dbReference type="Proteomes" id="UP000016843">
    <property type="component" value="Unassembled WGS sequence"/>
</dbReference>
<reference evidence="1 2" key="1">
    <citation type="journal article" date="2013" name="Genome Announc.">
        <title>Draft Genome Sequence of the Psychrophilic and Alkaliphilic Rhodonellum psychrophilum Strain GCM71T.</title>
        <authorList>
            <person name="Hauptmann A.L."/>
            <person name="Glaring M.A."/>
            <person name="Hallin P.F."/>
            <person name="Prieme A."/>
            <person name="Stougaard P."/>
        </authorList>
    </citation>
    <scope>NUCLEOTIDE SEQUENCE [LARGE SCALE GENOMIC DNA]</scope>
    <source>
        <strain evidence="1 2">GCM71</strain>
    </source>
</reference>
<accession>U5BS88</accession>
<protein>
    <submittedName>
        <fullName evidence="1">Uncharacterized protein</fullName>
    </submittedName>
</protein>
<sequence length="37" mass="4392">MLKSKTENKGRSIWQKQAGMELVMHDRGLSLTFIFYF</sequence>
<proteinExistence type="predicted"/>
<organism evidence="1 2">
    <name type="scientific">Rhodonellum psychrophilum GCM71 = DSM 17998</name>
    <dbReference type="NCBI Taxonomy" id="1123057"/>
    <lineage>
        <taxon>Bacteria</taxon>
        <taxon>Pseudomonadati</taxon>
        <taxon>Bacteroidota</taxon>
        <taxon>Cytophagia</taxon>
        <taxon>Cytophagales</taxon>
        <taxon>Cytophagaceae</taxon>
        <taxon>Rhodonellum</taxon>
    </lineage>
</organism>
<comment type="caution">
    <text evidence="1">The sequence shown here is derived from an EMBL/GenBank/DDBJ whole genome shotgun (WGS) entry which is preliminary data.</text>
</comment>
<dbReference type="EMBL" id="AWXR01000078">
    <property type="protein sequence ID" value="ERM80773.1"/>
    <property type="molecule type" value="Genomic_DNA"/>
</dbReference>